<sequence length="237" mass="26378">MGSHLDSKFHKEHFKYVGTKLPKQTADFLQDYVTNKTKKTEELRKTVEDLDGLIQQIYRDQDLTQEIAMEHFVKKVEAAHCAACDLFIPMQFGIIQKHLKTMDHNRNRRLMMEQSKKSSLMVARSILNNKLISKKLERYLKGENPFTDNPEEEKEQDEVEAGALEEGAPSEATGLTEGVSVQPPVPLEPTPGTATPPPPPPPEEENPVPLLGGALQCQIRGIPGLDVEDDEEGGGGP</sequence>
<dbReference type="RGD" id="1359200">
    <property type="gene designation" value="Akap8l"/>
</dbReference>
<feature type="compositionally biased region" description="Pro residues" evidence="8">
    <location>
        <begin position="183"/>
        <end position="201"/>
    </location>
</feature>
<proteinExistence type="inferred from homology"/>
<evidence type="ECO:0000259" key="9">
    <source>
        <dbReference type="PROSITE" id="PS51799"/>
    </source>
</evidence>
<evidence type="ECO:0000256" key="5">
    <source>
        <dbReference type="ARBA" id="ARBA00022833"/>
    </source>
</evidence>
<keyword evidence="10" id="KW-0808">Transferase</keyword>
<evidence type="ECO:0000256" key="8">
    <source>
        <dbReference type="SAM" id="MobiDB-lite"/>
    </source>
</evidence>
<dbReference type="InterPro" id="IPR007071">
    <property type="entry name" value="AKAP95"/>
</dbReference>
<dbReference type="GO" id="GO:0003677">
    <property type="term" value="F:DNA binding"/>
    <property type="evidence" value="ECO:0007669"/>
    <property type="project" value="InterPro"/>
</dbReference>
<dbReference type="PROSITE" id="PS51799">
    <property type="entry name" value="ZF_C2H2_AKAP95"/>
    <property type="match status" value="1"/>
</dbReference>
<organism evidence="10 11">
    <name type="scientific">Rattus norvegicus</name>
    <name type="common">Rat</name>
    <dbReference type="NCBI Taxonomy" id="10116"/>
    <lineage>
        <taxon>Eukaryota</taxon>
        <taxon>Metazoa</taxon>
        <taxon>Chordata</taxon>
        <taxon>Craniata</taxon>
        <taxon>Vertebrata</taxon>
        <taxon>Euteleostomi</taxon>
        <taxon>Mammalia</taxon>
        <taxon>Eutheria</taxon>
        <taxon>Euarchontoglires</taxon>
        <taxon>Glires</taxon>
        <taxon>Rodentia</taxon>
        <taxon>Myomorpha</taxon>
        <taxon>Muroidea</taxon>
        <taxon>Muridae</taxon>
        <taxon>Murinae</taxon>
        <taxon>Rattus</taxon>
    </lineage>
</organism>
<keyword evidence="6" id="KW-0539">Nucleus</keyword>
<dbReference type="PANTHER" id="PTHR12190:SF4">
    <property type="entry name" value="A-KINASE ANCHOR PROTEIN 8-LIKE"/>
    <property type="match status" value="1"/>
</dbReference>
<protein>
    <submittedName>
        <fullName evidence="10">A kinase (PRKA) anchor protein 8-like, isoform CRA_b</fullName>
    </submittedName>
</protein>
<evidence type="ECO:0000256" key="1">
    <source>
        <dbReference type="ARBA" id="ARBA00004109"/>
    </source>
</evidence>
<dbReference type="AGR" id="RGD:1359200"/>
<dbReference type="InterPro" id="IPR034736">
    <property type="entry name" value="ZF_C2H2_AKAP95"/>
</dbReference>
<evidence type="ECO:0000256" key="6">
    <source>
        <dbReference type="ARBA" id="ARBA00023242"/>
    </source>
</evidence>
<evidence type="ECO:0000256" key="3">
    <source>
        <dbReference type="ARBA" id="ARBA00022737"/>
    </source>
</evidence>
<dbReference type="EMBL" id="CH474029">
    <property type="protein sequence ID" value="EDL89466.1"/>
    <property type="molecule type" value="Genomic_DNA"/>
</dbReference>
<feature type="domain" description="C2H2 AKAP95-type" evidence="9">
    <location>
        <begin position="81"/>
        <end position="104"/>
    </location>
</feature>
<gene>
    <name evidence="10 12" type="primary">Akap8l</name>
    <name evidence="10" type="ORF">rCG_29323</name>
</gene>
<evidence type="ECO:0000313" key="12">
    <source>
        <dbReference type="RGD" id="1359200"/>
    </source>
</evidence>
<dbReference type="AlphaFoldDB" id="A6K946"/>
<keyword evidence="5" id="KW-0862">Zinc</keyword>
<evidence type="ECO:0000256" key="2">
    <source>
        <dbReference type="ARBA" id="ARBA00022723"/>
    </source>
</evidence>
<feature type="region of interest" description="Disordered" evidence="8">
    <location>
        <begin position="142"/>
        <end position="237"/>
    </location>
</feature>
<accession>A6K946</accession>
<dbReference type="GO" id="GO:0016301">
    <property type="term" value="F:kinase activity"/>
    <property type="evidence" value="ECO:0007669"/>
    <property type="project" value="UniProtKB-KW"/>
</dbReference>
<name>A6K946_RAT</name>
<dbReference type="PANTHER" id="PTHR12190">
    <property type="entry name" value="A-KINASE ANCHOR PROTEIN AKAP 8"/>
    <property type="match status" value="1"/>
</dbReference>
<keyword evidence="10" id="KW-0418">Kinase</keyword>
<evidence type="ECO:0000313" key="11">
    <source>
        <dbReference type="Proteomes" id="UP000234681"/>
    </source>
</evidence>
<evidence type="ECO:0000256" key="7">
    <source>
        <dbReference type="PROSITE-ProRule" id="PRU01140"/>
    </source>
</evidence>
<evidence type="ECO:0000313" key="10">
    <source>
        <dbReference type="EMBL" id="EDL89466.1"/>
    </source>
</evidence>
<feature type="compositionally biased region" description="Acidic residues" evidence="8">
    <location>
        <begin position="226"/>
        <end position="237"/>
    </location>
</feature>
<keyword evidence="4 7" id="KW-0863">Zinc-finger</keyword>
<comment type="subcellular location">
    <subcellularLocation>
        <location evidence="1">Nucleus matrix</location>
    </subcellularLocation>
</comment>
<dbReference type="Proteomes" id="UP000234681">
    <property type="component" value="Chromosome 7"/>
</dbReference>
<reference evidence="11" key="1">
    <citation type="submission" date="2005-09" db="EMBL/GenBank/DDBJ databases">
        <authorList>
            <person name="Mural R.J."/>
            <person name="Li P.W."/>
            <person name="Adams M.D."/>
            <person name="Amanatides P.G."/>
            <person name="Baden-Tillson H."/>
            <person name="Barnstead M."/>
            <person name="Chin S.H."/>
            <person name="Dew I."/>
            <person name="Evans C.A."/>
            <person name="Ferriera S."/>
            <person name="Flanigan M."/>
            <person name="Fosler C."/>
            <person name="Glodek A."/>
            <person name="Gu Z."/>
            <person name="Holt R.A."/>
            <person name="Jennings D."/>
            <person name="Kraft C.L."/>
            <person name="Lu F."/>
            <person name="Nguyen T."/>
            <person name="Nusskern D.R."/>
            <person name="Pfannkoch C.M."/>
            <person name="Sitter C."/>
            <person name="Sutton G.G."/>
            <person name="Venter J.C."/>
            <person name="Wang Z."/>
            <person name="Woodage T."/>
            <person name="Zheng X.H."/>
            <person name="Zhong F."/>
        </authorList>
    </citation>
    <scope>NUCLEOTIDE SEQUENCE [LARGE SCALE GENOMIC DNA]</scope>
    <source>
        <strain>BN</strain>
        <strain evidence="11">Sprague-Dawley</strain>
    </source>
</reference>
<comment type="similarity">
    <text evidence="7">Belongs to the AKAP95 family.</text>
</comment>
<dbReference type="GO" id="GO:0016363">
    <property type="term" value="C:nuclear matrix"/>
    <property type="evidence" value="ECO:0007669"/>
    <property type="project" value="UniProtKB-SubCell"/>
</dbReference>
<dbReference type="Pfam" id="PF04988">
    <property type="entry name" value="AKAP95"/>
    <property type="match status" value="1"/>
</dbReference>
<feature type="compositionally biased region" description="Acidic residues" evidence="8">
    <location>
        <begin position="149"/>
        <end position="160"/>
    </location>
</feature>
<keyword evidence="2" id="KW-0479">Metal-binding</keyword>
<dbReference type="GO" id="GO:0008270">
    <property type="term" value="F:zinc ion binding"/>
    <property type="evidence" value="ECO:0007669"/>
    <property type="project" value="UniProtKB-KW"/>
</dbReference>
<keyword evidence="3" id="KW-0677">Repeat</keyword>
<evidence type="ECO:0000256" key="4">
    <source>
        <dbReference type="ARBA" id="ARBA00022771"/>
    </source>
</evidence>